<dbReference type="CDD" id="cd14497">
    <property type="entry name" value="PTP_PTEN-like"/>
    <property type="match status" value="1"/>
</dbReference>
<dbReference type="InterPro" id="IPR051281">
    <property type="entry name" value="Dual-spec_lipid-protein_phosph"/>
</dbReference>
<name>A0ABR3GWQ3_9PEZI</name>
<gene>
    <name evidence="6" type="primary">TEP1</name>
    <name evidence="6" type="ORF">Q9L58_000783</name>
</gene>
<keyword evidence="2" id="KW-0378">Hydrolase</keyword>
<reference evidence="6 7" key="1">
    <citation type="submission" date="2024-02" db="EMBL/GenBank/DDBJ databases">
        <title>Discinaceae phylogenomics.</title>
        <authorList>
            <person name="Dirks A.C."/>
            <person name="James T.Y."/>
        </authorList>
    </citation>
    <scope>NUCLEOTIDE SEQUENCE [LARGE SCALE GENOMIC DNA]</scope>
    <source>
        <strain evidence="6 7">ACD0624</strain>
    </source>
</reference>
<dbReference type="PANTHER" id="PTHR12305">
    <property type="entry name" value="PHOSPHATASE WITH HOMOLOGY TO TENSIN"/>
    <property type="match status" value="1"/>
</dbReference>
<dbReference type="EC" id="3.1.3.67" evidence="1"/>
<organism evidence="6 7">
    <name type="scientific">Discina gigas</name>
    <dbReference type="NCBI Taxonomy" id="1032678"/>
    <lineage>
        <taxon>Eukaryota</taxon>
        <taxon>Fungi</taxon>
        <taxon>Dikarya</taxon>
        <taxon>Ascomycota</taxon>
        <taxon>Pezizomycotina</taxon>
        <taxon>Pezizomycetes</taxon>
        <taxon>Pezizales</taxon>
        <taxon>Discinaceae</taxon>
        <taxon>Discina</taxon>
    </lineage>
</organism>
<keyword evidence="7" id="KW-1185">Reference proteome</keyword>
<dbReference type="InterPro" id="IPR029021">
    <property type="entry name" value="Prot-tyrosine_phosphatase-like"/>
</dbReference>
<dbReference type="PROSITE" id="PS50056">
    <property type="entry name" value="TYR_PHOSPHATASE_2"/>
    <property type="match status" value="1"/>
</dbReference>
<dbReference type="InterPro" id="IPR029023">
    <property type="entry name" value="Tensin_phosphatase"/>
</dbReference>
<dbReference type="SUPFAM" id="SSF52799">
    <property type="entry name" value="(Phosphotyrosine protein) phosphatases II"/>
    <property type="match status" value="1"/>
</dbReference>
<dbReference type="Pfam" id="PF22784">
    <property type="entry name" value="PTP-SAK"/>
    <property type="match status" value="1"/>
</dbReference>
<evidence type="ECO:0000313" key="7">
    <source>
        <dbReference type="Proteomes" id="UP001447188"/>
    </source>
</evidence>
<dbReference type="Gene3D" id="3.90.190.10">
    <property type="entry name" value="Protein tyrosine phosphatase superfamily"/>
    <property type="match status" value="1"/>
</dbReference>
<protein>
    <recommendedName>
        <fullName evidence="1">phosphatidylinositol-3,4,5-trisphosphate 3-phosphatase</fullName>
        <ecNumber evidence="1">3.1.3.67</ecNumber>
    </recommendedName>
</protein>
<dbReference type="InterPro" id="IPR000387">
    <property type="entry name" value="Tyr_Pase_dom"/>
</dbReference>
<sequence length="394" mass="44398">MTSPSSALTTLTTFAILPLTVLYCFYPLMACPRVQHDEAGLDLCYVCDNPTIIAMSMPTNEFPKTAYRNPLDQVLRFLDRKHGAHWRIWEFRAEGAGYDDEDVYGRIFHAPFPDHHPPPFALIPLTVASMRNHLQSHEDAVAVVHCKAGKGRSGTMACSYLISEEGWSAADALARFTAARMRPAFGEGVSIPSQRRWIDYVEQWTLKHEKTYIERHVEIKEVHVWGLRDGVKVAIQGYVDEGKEIKTYHLFQAEERFGMDSGGDDDTAVVFRPAKPLVLTTNDVNIDFERRSKAAYGWSVVTSIAHVWFNAFFESDGKSGVFDIEWEAMDGIKGTLRKGMRGFDRLQVVWAVSEGHDQPIKEPGEGESIPEPRKADTKPIEEPDLGLKKTDPDP</sequence>
<feature type="domain" description="Phosphatase tensin-type" evidence="5">
    <location>
        <begin position="32"/>
        <end position="208"/>
    </location>
</feature>
<dbReference type="InterPro" id="IPR016130">
    <property type="entry name" value="Tyr_Pase_AS"/>
</dbReference>
<evidence type="ECO:0000256" key="2">
    <source>
        <dbReference type="ARBA" id="ARBA00022801"/>
    </source>
</evidence>
<feature type="region of interest" description="Disordered" evidence="3">
    <location>
        <begin position="354"/>
        <end position="394"/>
    </location>
</feature>
<dbReference type="InterPro" id="IPR057023">
    <property type="entry name" value="PTP-SAK"/>
</dbReference>
<comment type="caution">
    <text evidence="6">The sequence shown here is derived from an EMBL/GenBank/DDBJ whole genome shotgun (WGS) entry which is preliminary data.</text>
</comment>
<proteinExistence type="predicted"/>
<evidence type="ECO:0000313" key="6">
    <source>
        <dbReference type="EMBL" id="KAL0640225.1"/>
    </source>
</evidence>
<dbReference type="EMBL" id="JBBBZM010000005">
    <property type="protein sequence ID" value="KAL0640225.1"/>
    <property type="molecule type" value="Genomic_DNA"/>
</dbReference>
<dbReference type="PROSITE" id="PS00383">
    <property type="entry name" value="TYR_PHOSPHATASE_1"/>
    <property type="match status" value="1"/>
</dbReference>
<dbReference type="PANTHER" id="PTHR12305:SF81">
    <property type="entry name" value="PHOSPHATIDYLINOSITOL 3,4,5-TRISPHOSPHATE 3-PHOSPHATASE AND DUAL-SPECIFICITY PROTEIN PHOSPHATASE PTEN"/>
    <property type="match status" value="1"/>
</dbReference>
<evidence type="ECO:0000259" key="5">
    <source>
        <dbReference type="PROSITE" id="PS51181"/>
    </source>
</evidence>
<dbReference type="PROSITE" id="PS51181">
    <property type="entry name" value="PPASE_TENSIN"/>
    <property type="match status" value="1"/>
</dbReference>
<evidence type="ECO:0000259" key="4">
    <source>
        <dbReference type="PROSITE" id="PS50056"/>
    </source>
</evidence>
<evidence type="ECO:0000256" key="1">
    <source>
        <dbReference type="ARBA" id="ARBA00013015"/>
    </source>
</evidence>
<accession>A0ABR3GWQ3</accession>
<feature type="domain" description="Tyrosine specific protein phosphatases" evidence="4">
    <location>
        <begin position="127"/>
        <end position="180"/>
    </location>
</feature>
<evidence type="ECO:0000256" key="3">
    <source>
        <dbReference type="SAM" id="MobiDB-lite"/>
    </source>
</evidence>
<dbReference type="Proteomes" id="UP001447188">
    <property type="component" value="Unassembled WGS sequence"/>
</dbReference>